<protein>
    <submittedName>
        <fullName evidence="2">Uncharacterized protein</fullName>
    </submittedName>
</protein>
<sequence>MQLNIAMIAAALAGLSATSPVPSNTRRYAPGKCYMHVTQWQKNENGVGSDYQYDVRLKDAILGPIGGVNRLAVPYSESRRVVGGKDSELPYDMIITSGAVDKNPVQFAYAGQYFSSSKGCSTGGYENGNRDMDCSFRC</sequence>
<organism evidence="2 3">
    <name type="scientific">Xylaria hypoxylon</name>
    <dbReference type="NCBI Taxonomy" id="37992"/>
    <lineage>
        <taxon>Eukaryota</taxon>
        <taxon>Fungi</taxon>
        <taxon>Dikarya</taxon>
        <taxon>Ascomycota</taxon>
        <taxon>Pezizomycotina</taxon>
        <taxon>Sordariomycetes</taxon>
        <taxon>Xylariomycetidae</taxon>
        <taxon>Xylariales</taxon>
        <taxon>Xylariaceae</taxon>
        <taxon>Xylaria</taxon>
    </lineage>
</organism>
<evidence type="ECO:0000313" key="2">
    <source>
        <dbReference type="EMBL" id="TGJ81380.1"/>
    </source>
</evidence>
<feature type="signal peptide" evidence="1">
    <location>
        <begin position="1"/>
        <end position="17"/>
    </location>
</feature>
<dbReference type="STRING" id="37992.A0A4Z0YQS3"/>
<dbReference type="Proteomes" id="UP000297716">
    <property type="component" value="Unassembled WGS sequence"/>
</dbReference>
<accession>A0A4Z0YQS3</accession>
<name>A0A4Z0YQS3_9PEZI</name>
<dbReference type="EMBL" id="SKBN01000171">
    <property type="protein sequence ID" value="TGJ81380.1"/>
    <property type="molecule type" value="Genomic_DNA"/>
</dbReference>
<dbReference type="AlphaFoldDB" id="A0A4Z0YQS3"/>
<keyword evidence="3" id="KW-1185">Reference proteome</keyword>
<proteinExistence type="predicted"/>
<evidence type="ECO:0000256" key="1">
    <source>
        <dbReference type="SAM" id="SignalP"/>
    </source>
</evidence>
<comment type="caution">
    <text evidence="2">The sequence shown here is derived from an EMBL/GenBank/DDBJ whole genome shotgun (WGS) entry which is preliminary data.</text>
</comment>
<feature type="chain" id="PRO_5021431229" evidence="1">
    <location>
        <begin position="18"/>
        <end position="138"/>
    </location>
</feature>
<evidence type="ECO:0000313" key="3">
    <source>
        <dbReference type="Proteomes" id="UP000297716"/>
    </source>
</evidence>
<keyword evidence="1" id="KW-0732">Signal</keyword>
<dbReference type="OrthoDB" id="2119228at2759"/>
<reference evidence="2 3" key="1">
    <citation type="submission" date="2019-03" db="EMBL/GenBank/DDBJ databases">
        <title>Draft genome sequence of Xylaria hypoxylon DSM 108379, a ubiquitous saprotrophic-parasitic fungi on hardwood.</title>
        <authorList>
            <person name="Buettner E."/>
            <person name="Leonhardt S."/>
            <person name="Gebauer A.M."/>
            <person name="Liers C."/>
            <person name="Hofrichter M."/>
            <person name="Kellner H."/>
        </authorList>
    </citation>
    <scope>NUCLEOTIDE SEQUENCE [LARGE SCALE GENOMIC DNA]</scope>
    <source>
        <strain evidence="2 3">DSM 108379</strain>
    </source>
</reference>
<gene>
    <name evidence="2" type="ORF">E0Z10_g7384</name>
</gene>